<protein>
    <submittedName>
        <fullName evidence="1">Uncharacterized protein</fullName>
    </submittedName>
</protein>
<accession>A0AAD9PDG6</accession>
<dbReference type="EMBL" id="JAODUO010000028">
    <property type="protein sequence ID" value="KAK2192516.1"/>
    <property type="molecule type" value="Genomic_DNA"/>
</dbReference>
<sequence>MIGCIHCHQGNFSYKSIAPHDKHTCRKIPMLHKSTLAIKLTDSMMAEFLVPMETNHQFMIPTISLSTPKWTADYREYCCILSTYNTHASFVMVPSYFREFSDLNSTFQYH</sequence>
<gene>
    <name evidence="1" type="ORF">NP493_28g02016</name>
</gene>
<keyword evidence="2" id="KW-1185">Reference proteome</keyword>
<name>A0AAD9PDG6_RIDPI</name>
<dbReference type="Proteomes" id="UP001209878">
    <property type="component" value="Unassembled WGS sequence"/>
</dbReference>
<organism evidence="1 2">
    <name type="scientific">Ridgeia piscesae</name>
    <name type="common">Tubeworm</name>
    <dbReference type="NCBI Taxonomy" id="27915"/>
    <lineage>
        <taxon>Eukaryota</taxon>
        <taxon>Metazoa</taxon>
        <taxon>Spiralia</taxon>
        <taxon>Lophotrochozoa</taxon>
        <taxon>Annelida</taxon>
        <taxon>Polychaeta</taxon>
        <taxon>Sedentaria</taxon>
        <taxon>Canalipalpata</taxon>
        <taxon>Sabellida</taxon>
        <taxon>Siboglinidae</taxon>
        <taxon>Ridgeia</taxon>
    </lineage>
</organism>
<reference evidence="1" key="1">
    <citation type="journal article" date="2023" name="Mol. Biol. Evol.">
        <title>Third-Generation Sequencing Reveals the Adaptive Role of the Epigenome in Three Deep-Sea Polychaetes.</title>
        <authorList>
            <person name="Perez M."/>
            <person name="Aroh O."/>
            <person name="Sun Y."/>
            <person name="Lan Y."/>
            <person name="Juniper S.K."/>
            <person name="Young C.R."/>
            <person name="Angers B."/>
            <person name="Qian P.Y."/>
        </authorList>
    </citation>
    <scope>NUCLEOTIDE SEQUENCE</scope>
    <source>
        <strain evidence="1">R07B-5</strain>
    </source>
</reference>
<proteinExistence type="predicted"/>
<dbReference type="AlphaFoldDB" id="A0AAD9PDG6"/>
<evidence type="ECO:0000313" key="1">
    <source>
        <dbReference type="EMBL" id="KAK2192516.1"/>
    </source>
</evidence>
<evidence type="ECO:0000313" key="2">
    <source>
        <dbReference type="Proteomes" id="UP001209878"/>
    </source>
</evidence>
<comment type="caution">
    <text evidence="1">The sequence shown here is derived from an EMBL/GenBank/DDBJ whole genome shotgun (WGS) entry which is preliminary data.</text>
</comment>